<evidence type="ECO:0000256" key="1">
    <source>
        <dbReference type="SAM" id="MobiDB-lite"/>
    </source>
</evidence>
<dbReference type="PATRIC" id="fig|1961.12.peg.7968"/>
<comment type="caution">
    <text evidence="3">The sequence shown here is derived from an EMBL/GenBank/DDBJ whole genome shotgun (WGS) entry which is preliminary data.</text>
</comment>
<protein>
    <recommendedName>
        <fullName evidence="5">Lipoprotein</fullName>
    </recommendedName>
</protein>
<dbReference type="RefSeq" id="WP_053177358.1">
    <property type="nucleotide sequence ID" value="NZ_LGUV01000389.1"/>
</dbReference>
<dbReference type="OrthoDB" id="3366637at2"/>
<name>A0A0L8M1S8_STRVG</name>
<evidence type="ECO:0008006" key="5">
    <source>
        <dbReference type="Google" id="ProtNLM"/>
    </source>
</evidence>
<evidence type="ECO:0000313" key="4">
    <source>
        <dbReference type="Proteomes" id="UP000037084"/>
    </source>
</evidence>
<feature type="chain" id="PRO_5005586772" description="Lipoprotein" evidence="2">
    <location>
        <begin position="32"/>
        <end position="254"/>
    </location>
</feature>
<keyword evidence="2" id="KW-0732">Signal</keyword>
<reference evidence="4" key="1">
    <citation type="submission" date="2015-07" db="EMBL/GenBank/DDBJ databases">
        <authorList>
            <consortium name="Consortium for Microbial Forensics and Genomics (microFORGE)"/>
            <person name="Knight B.M."/>
            <person name="Roberts D.P."/>
            <person name="Lin D."/>
            <person name="Hari K."/>
            <person name="Fletcher J."/>
            <person name="Melcher U."/>
            <person name="Blagden T."/>
            <person name="Winegar R.A."/>
        </authorList>
    </citation>
    <scope>NUCLEOTIDE SEQUENCE [LARGE SCALE GENOMIC DNA]</scope>
    <source>
        <strain evidence="4">NRRL B-1447</strain>
    </source>
</reference>
<feature type="compositionally biased region" description="Low complexity" evidence="1">
    <location>
        <begin position="29"/>
        <end position="57"/>
    </location>
</feature>
<gene>
    <name evidence="3" type="ORF">ADK75_36200</name>
</gene>
<sequence length="254" mass="27722">MGGKSRRRTTAPAALVAVAALVLAAAPSAGAGPRTGTGTAPSPAAAGAGAGARQGASDASPTPPVPRLPRDFRGKGKWIVRDLDITVPFTWEGRDGDSQMTAGGPQYPIWFTNLIYRDTLYTLTYKWPGLDEHPCSRIPGFILEALNEGFEDARFVGPETLRSTPQRRVNHWRVGVVLPQLPPGNHPRLPLALGDIYVDEDNRGTFWQVLQFGVQNLYDPELDEWLVMDTFEHRPGTVALPRRCEPPRPPDGAW</sequence>
<organism evidence="3 4">
    <name type="scientific">Streptomyces virginiae</name>
    <name type="common">Streptomyces cinnamonensis</name>
    <dbReference type="NCBI Taxonomy" id="1961"/>
    <lineage>
        <taxon>Bacteria</taxon>
        <taxon>Bacillati</taxon>
        <taxon>Actinomycetota</taxon>
        <taxon>Actinomycetes</taxon>
        <taxon>Kitasatosporales</taxon>
        <taxon>Streptomycetaceae</taxon>
        <taxon>Streptomyces</taxon>
    </lineage>
</organism>
<evidence type="ECO:0000256" key="2">
    <source>
        <dbReference type="SAM" id="SignalP"/>
    </source>
</evidence>
<proteinExistence type="predicted"/>
<feature type="signal peptide" evidence="2">
    <location>
        <begin position="1"/>
        <end position="31"/>
    </location>
</feature>
<evidence type="ECO:0000313" key="3">
    <source>
        <dbReference type="EMBL" id="KOG44330.1"/>
    </source>
</evidence>
<dbReference type="AlphaFoldDB" id="A0A0L8M1S8"/>
<dbReference type="Proteomes" id="UP000037084">
    <property type="component" value="Unassembled WGS sequence"/>
</dbReference>
<dbReference type="EMBL" id="LGUV01000389">
    <property type="protein sequence ID" value="KOG44330.1"/>
    <property type="molecule type" value="Genomic_DNA"/>
</dbReference>
<feature type="region of interest" description="Disordered" evidence="1">
    <location>
        <begin position="29"/>
        <end position="71"/>
    </location>
</feature>
<accession>A0A0L8M1S8</accession>